<evidence type="ECO:0000313" key="2">
    <source>
        <dbReference type="Proteomes" id="UP000285883"/>
    </source>
</evidence>
<gene>
    <name evidence="1" type="ORF">BBI17_005028</name>
</gene>
<organism evidence="1 2">
    <name type="scientific">Phytophthora kernoviae</name>
    <dbReference type="NCBI Taxonomy" id="325452"/>
    <lineage>
        <taxon>Eukaryota</taxon>
        <taxon>Sar</taxon>
        <taxon>Stramenopiles</taxon>
        <taxon>Oomycota</taxon>
        <taxon>Peronosporomycetes</taxon>
        <taxon>Peronosporales</taxon>
        <taxon>Peronosporaceae</taxon>
        <taxon>Phytophthora</taxon>
    </lineage>
</organism>
<accession>A0A3R7GII3</accession>
<dbReference type="AlphaFoldDB" id="A0A3R7GII3"/>
<dbReference type="EMBL" id="MAYM02002055">
    <property type="protein sequence ID" value="RLN05928.1"/>
    <property type="molecule type" value="Genomic_DNA"/>
</dbReference>
<reference evidence="1 2" key="1">
    <citation type="submission" date="2018-07" db="EMBL/GenBank/DDBJ databases">
        <title>Genome sequencing of oomycete isolates from Chile give support for New Zealand origin for Phytophthora kernoviae and make available the first Nothophytophthora sp. genome.</title>
        <authorList>
            <person name="Studholme D.J."/>
            <person name="Sanfuentes E."/>
            <person name="Panda P."/>
            <person name="Hill R."/>
            <person name="Sambles C."/>
            <person name="Grant M."/>
            <person name="Williams N.M."/>
            <person name="Mcdougal R.L."/>
        </authorList>
    </citation>
    <scope>NUCLEOTIDE SEQUENCE [LARGE SCALE GENOMIC DNA]</scope>
    <source>
        <strain evidence="1">Chile2</strain>
    </source>
</reference>
<protein>
    <submittedName>
        <fullName evidence="1">Uncharacterized protein</fullName>
    </submittedName>
</protein>
<comment type="caution">
    <text evidence="1">The sequence shown here is derived from an EMBL/GenBank/DDBJ whole genome shotgun (WGS) entry which is preliminary data.</text>
</comment>
<proteinExistence type="predicted"/>
<dbReference type="Proteomes" id="UP000285883">
    <property type="component" value="Unassembled WGS sequence"/>
</dbReference>
<name>A0A3R7GII3_9STRA</name>
<sequence length="124" mass="13040">MLVNGSVEWGEALFATGVKANLLRDGYNTKLHVAATPLGSSVAITRYSELNAVPGFAPGILDQPSDRIVLHEDTSNGNPGNALPVGRVVKWINREGFAGDCFSLTGGNLGGGCHKVLVMILFMS</sequence>
<evidence type="ECO:0000313" key="1">
    <source>
        <dbReference type="EMBL" id="RLN05928.1"/>
    </source>
</evidence>